<dbReference type="RefSeq" id="WP_170829616.1">
    <property type="nucleotide sequence ID" value="NZ_FMZB01000003.1"/>
</dbReference>
<keyword evidence="3" id="KW-1185">Reference proteome</keyword>
<accession>A0A1G6NNQ0</accession>
<gene>
    <name evidence="2" type="ORF">SAMN05421663_103379</name>
</gene>
<evidence type="ECO:0000313" key="3">
    <source>
        <dbReference type="Proteomes" id="UP000198666"/>
    </source>
</evidence>
<protein>
    <submittedName>
        <fullName evidence="2">Uncharacterized conserved protein YqhQ</fullName>
    </submittedName>
</protein>
<name>A0A1G6NNQ0_9BACI</name>
<dbReference type="InterPro" id="IPR010787">
    <property type="entry name" value="DUF1385"/>
</dbReference>
<dbReference type="PANTHER" id="PTHR42867">
    <property type="entry name" value="MEMBRANE PROTEIN-RELATED"/>
    <property type="match status" value="1"/>
</dbReference>
<keyword evidence="1" id="KW-0812">Transmembrane</keyword>
<dbReference type="STRING" id="361279.SAMN05421663_103379"/>
<feature type="transmembrane region" description="Helical" evidence="1">
    <location>
        <begin position="169"/>
        <end position="196"/>
    </location>
</feature>
<dbReference type="Proteomes" id="UP000198666">
    <property type="component" value="Unassembled WGS sequence"/>
</dbReference>
<evidence type="ECO:0000313" key="2">
    <source>
        <dbReference type="EMBL" id="SDC69580.1"/>
    </source>
</evidence>
<dbReference type="PANTHER" id="PTHR42867:SF1">
    <property type="entry name" value="MEMBRANE PROTEIN-RELATED"/>
    <property type="match status" value="1"/>
</dbReference>
<evidence type="ECO:0000256" key="1">
    <source>
        <dbReference type="SAM" id="Phobius"/>
    </source>
</evidence>
<keyword evidence="1" id="KW-1133">Transmembrane helix</keyword>
<sequence length="259" mass="29634">MKINELLVNGGMAHGDAVSFYGKNYQSRAKRNKTGEISVEIQKLNSLPNWLNNMLLIPVLRGFADTIYAFYMKWWVGLLFLVAPIAMNYRIQAVMGLFTSQSGNAEAGFIFGMLTGLIMVTIVLKLTPTGKYHAAEHIVHNLYLQGRPLNVEEGKNTSRIHEWCGTGCIFLLITYTVIMVFIPIATWLKIILWFPFYGEVIMNQNKYFRMVVTPFKWITYASQFLTTSKPKEEHIEASLKAFQSLLEKEEEMRKSKTIA</sequence>
<reference evidence="3" key="1">
    <citation type="submission" date="2016-10" db="EMBL/GenBank/DDBJ databases">
        <authorList>
            <person name="Varghese N."/>
            <person name="Submissions S."/>
        </authorList>
    </citation>
    <scope>NUCLEOTIDE SEQUENCE [LARGE SCALE GENOMIC DNA]</scope>
    <source>
        <strain evidence="3">DSM 21620</strain>
    </source>
</reference>
<keyword evidence="1" id="KW-0472">Membrane</keyword>
<dbReference type="EMBL" id="FMZB01000003">
    <property type="protein sequence ID" value="SDC69580.1"/>
    <property type="molecule type" value="Genomic_DNA"/>
</dbReference>
<feature type="transmembrane region" description="Helical" evidence="1">
    <location>
        <begin position="68"/>
        <end position="87"/>
    </location>
</feature>
<dbReference type="AlphaFoldDB" id="A0A1G6NNQ0"/>
<organism evidence="2 3">
    <name type="scientific">Terribacillus halophilus</name>
    <dbReference type="NCBI Taxonomy" id="361279"/>
    <lineage>
        <taxon>Bacteria</taxon>
        <taxon>Bacillati</taxon>
        <taxon>Bacillota</taxon>
        <taxon>Bacilli</taxon>
        <taxon>Bacillales</taxon>
        <taxon>Bacillaceae</taxon>
        <taxon>Terribacillus</taxon>
    </lineage>
</organism>
<dbReference type="Pfam" id="PF07136">
    <property type="entry name" value="DUF1385"/>
    <property type="match status" value="1"/>
</dbReference>
<proteinExistence type="predicted"/>
<feature type="transmembrane region" description="Helical" evidence="1">
    <location>
        <begin position="107"/>
        <end position="124"/>
    </location>
</feature>